<protein>
    <recommendedName>
        <fullName evidence="3">DUF420 domain-containing protein</fullName>
    </recommendedName>
</protein>
<accession>A0A1W1BHM1</accession>
<feature type="transmembrane region" description="Helical" evidence="1">
    <location>
        <begin position="135"/>
        <end position="157"/>
    </location>
</feature>
<evidence type="ECO:0000313" key="2">
    <source>
        <dbReference type="EMBL" id="SFV53003.1"/>
    </source>
</evidence>
<dbReference type="InterPro" id="IPR007352">
    <property type="entry name" value="DUF420"/>
</dbReference>
<organism evidence="2">
    <name type="scientific">hydrothermal vent metagenome</name>
    <dbReference type="NCBI Taxonomy" id="652676"/>
    <lineage>
        <taxon>unclassified sequences</taxon>
        <taxon>metagenomes</taxon>
        <taxon>ecological metagenomes</taxon>
    </lineage>
</organism>
<dbReference type="Pfam" id="PF04238">
    <property type="entry name" value="DUF420"/>
    <property type="match status" value="1"/>
</dbReference>
<dbReference type="EMBL" id="FPHL01000003">
    <property type="protein sequence ID" value="SFV53003.1"/>
    <property type="molecule type" value="Genomic_DNA"/>
</dbReference>
<evidence type="ECO:0000256" key="1">
    <source>
        <dbReference type="SAM" id="Phobius"/>
    </source>
</evidence>
<keyword evidence="1" id="KW-0812">Transmembrane</keyword>
<name>A0A1W1BHM1_9ZZZZ</name>
<feature type="transmembrane region" description="Helical" evidence="1">
    <location>
        <begin position="49"/>
        <end position="67"/>
    </location>
</feature>
<keyword evidence="1" id="KW-0472">Membrane</keyword>
<dbReference type="AlphaFoldDB" id="A0A1W1BHM1"/>
<feature type="transmembrane region" description="Helical" evidence="1">
    <location>
        <begin position="20"/>
        <end position="42"/>
    </location>
</feature>
<evidence type="ECO:0008006" key="3">
    <source>
        <dbReference type="Google" id="ProtNLM"/>
    </source>
</evidence>
<gene>
    <name evidence="2" type="ORF">MNB_SV-10-652</name>
</gene>
<keyword evidence="1" id="KW-1133">Transmembrane helix</keyword>
<proteinExistence type="predicted"/>
<sequence>MDYMFQHGFLGTRAPFFMDFVTLIVALLPLLVGLAISVARYHHYVLHRIMQSTIFVLSLIVVGYFEYGVRLAGGYEALAKGTHVSHHYLLVVLVLHIVIAVVTLGIWSSTLLAAQKSYRRGGLLPGVDSYVHKRAGIRTFIGIFLTSLTGIWVYLLLFVF</sequence>
<feature type="transmembrane region" description="Helical" evidence="1">
    <location>
        <begin position="87"/>
        <end position="114"/>
    </location>
</feature>
<reference evidence="2" key="1">
    <citation type="submission" date="2016-10" db="EMBL/GenBank/DDBJ databases">
        <authorList>
            <person name="de Groot N.N."/>
        </authorList>
    </citation>
    <scope>NUCLEOTIDE SEQUENCE</scope>
</reference>